<evidence type="ECO:0008006" key="4">
    <source>
        <dbReference type="Google" id="ProtNLM"/>
    </source>
</evidence>
<dbReference type="Pfam" id="PF21534">
    <property type="entry name" value="Rost"/>
    <property type="match status" value="1"/>
</dbReference>
<dbReference type="Proteomes" id="UP001566132">
    <property type="component" value="Unassembled WGS sequence"/>
</dbReference>
<organism evidence="2 3">
    <name type="scientific">Hypothenemus hampei</name>
    <name type="common">Coffee berry borer</name>
    <dbReference type="NCBI Taxonomy" id="57062"/>
    <lineage>
        <taxon>Eukaryota</taxon>
        <taxon>Metazoa</taxon>
        <taxon>Ecdysozoa</taxon>
        <taxon>Arthropoda</taxon>
        <taxon>Hexapoda</taxon>
        <taxon>Insecta</taxon>
        <taxon>Pterygota</taxon>
        <taxon>Neoptera</taxon>
        <taxon>Endopterygota</taxon>
        <taxon>Coleoptera</taxon>
        <taxon>Polyphaga</taxon>
        <taxon>Cucujiformia</taxon>
        <taxon>Curculionidae</taxon>
        <taxon>Scolytinae</taxon>
        <taxon>Hypothenemus</taxon>
    </lineage>
</organism>
<keyword evidence="1" id="KW-0472">Membrane</keyword>
<dbReference type="PANTHER" id="PTHR12242:SF49">
    <property type="entry name" value="HEADBUTT, ISOFORM E"/>
    <property type="match status" value="1"/>
</dbReference>
<keyword evidence="3" id="KW-1185">Reference proteome</keyword>
<dbReference type="EMBL" id="JBDJPC010000009">
    <property type="protein sequence ID" value="KAL1491405.1"/>
    <property type="molecule type" value="Genomic_DNA"/>
</dbReference>
<accession>A0ABD1EA06</accession>
<sequence>MPSWKDHFNAQNFWPTHHNPAIFIMSQWQPDKEVPNVIYLLIRVLIFVAFFVVWVLSYAMETQEGKHKWAIYLTNWGLTLCTIQSFFASLMLICSTFGNSDVTENVLKLYKTYWVINSMATTVAFTISLVYWTLIHQPEYMSPMNFLVHGMNSILMFIDFCVVAQPVRLLHFIYPIIITLAYVTMSAIYFACGGTAKNNDKYIYPILKWDEIPSTLGYCLAIMVVILVIHTATFLLYLLRNKISLLFFDETNEKGVLSDGGVTLTML</sequence>
<keyword evidence="1" id="KW-0812">Transmembrane</keyword>
<dbReference type="InterPro" id="IPR049352">
    <property type="entry name" value="Rost"/>
</dbReference>
<feature type="transmembrane region" description="Helical" evidence="1">
    <location>
        <begin position="69"/>
        <end position="93"/>
    </location>
</feature>
<feature type="transmembrane region" description="Helical" evidence="1">
    <location>
        <begin position="172"/>
        <end position="194"/>
    </location>
</feature>
<dbReference type="AlphaFoldDB" id="A0ABD1EA06"/>
<evidence type="ECO:0000256" key="1">
    <source>
        <dbReference type="SAM" id="Phobius"/>
    </source>
</evidence>
<feature type="transmembrane region" description="Helical" evidence="1">
    <location>
        <begin position="113"/>
        <end position="134"/>
    </location>
</feature>
<feature type="transmembrane region" description="Helical" evidence="1">
    <location>
        <begin position="146"/>
        <end position="166"/>
    </location>
</feature>
<keyword evidence="1" id="KW-1133">Transmembrane helix</keyword>
<feature type="transmembrane region" description="Helical" evidence="1">
    <location>
        <begin position="37"/>
        <end position="57"/>
    </location>
</feature>
<evidence type="ECO:0000313" key="3">
    <source>
        <dbReference type="Proteomes" id="UP001566132"/>
    </source>
</evidence>
<gene>
    <name evidence="2" type="ORF">ABEB36_012006</name>
</gene>
<evidence type="ECO:0000313" key="2">
    <source>
        <dbReference type="EMBL" id="KAL1491405.1"/>
    </source>
</evidence>
<name>A0ABD1EA06_HYPHA</name>
<proteinExistence type="predicted"/>
<comment type="caution">
    <text evidence="2">The sequence shown here is derived from an EMBL/GenBank/DDBJ whole genome shotgun (WGS) entry which is preliminary data.</text>
</comment>
<protein>
    <recommendedName>
        <fullName evidence="4">Protein rolling stone</fullName>
    </recommendedName>
</protein>
<feature type="transmembrane region" description="Helical" evidence="1">
    <location>
        <begin position="215"/>
        <end position="239"/>
    </location>
</feature>
<reference evidence="2 3" key="1">
    <citation type="submission" date="2024-05" db="EMBL/GenBank/DDBJ databases">
        <title>Genetic variation in Jamaican populations of the coffee berry borer (Hypothenemus hampei).</title>
        <authorList>
            <person name="Errbii M."/>
            <person name="Myrie A."/>
        </authorList>
    </citation>
    <scope>NUCLEOTIDE SEQUENCE [LARGE SCALE GENOMIC DNA]</scope>
    <source>
        <strain evidence="2">JA-Hopewell-2020-01-JO</strain>
        <tissue evidence="2">Whole body</tissue>
    </source>
</reference>
<dbReference type="PANTHER" id="PTHR12242">
    <property type="entry name" value="OS02G0130600 PROTEIN-RELATED"/>
    <property type="match status" value="1"/>
</dbReference>